<dbReference type="AlphaFoldDB" id="A0A1G2DWY1"/>
<keyword evidence="5 9" id="KW-0653">Protein transport</keyword>
<evidence type="ECO:0000256" key="9">
    <source>
        <dbReference type="HAMAP-Rule" id="MF_00422"/>
    </source>
</evidence>
<dbReference type="GO" id="GO:0065002">
    <property type="term" value="P:intracellular protein transmembrane transport"/>
    <property type="evidence" value="ECO:0007669"/>
    <property type="project" value="UniProtKB-UniRule"/>
</dbReference>
<dbReference type="GO" id="GO:0009306">
    <property type="term" value="P:protein secretion"/>
    <property type="evidence" value="ECO:0007669"/>
    <property type="project" value="UniProtKB-UniRule"/>
</dbReference>
<dbReference type="EMBL" id="MHLW01000018">
    <property type="protein sequence ID" value="OGZ18056.1"/>
    <property type="molecule type" value="Genomic_DNA"/>
</dbReference>
<gene>
    <name evidence="9" type="primary">secE</name>
    <name evidence="10" type="ORF">A2V72_01300</name>
</gene>
<dbReference type="Pfam" id="PF00584">
    <property type="entry name" value="SecE"/>
    <property type="match status" value="1"/>
</dbReference>
<dbReference type="InterPro" id="IPR001901">
    <property type="entry name" value="Translocase_SecE/Sec61-g"/>
</dbReference>
<evidence type="ECO:0000256" key="4">
    <source>
        <dbReference type="ARBA" id="ARBA00022692"/>
    </source>
</evidence>
<comment type="subunit">
    <text evidence="9">Component of the Sec protein translocase complex. Heterotrimer consisting of SecY, SecE and SecG subunits. The heterotrimers can form oligomers, although 1 heterotrimer is thought to be able to translocate proteins. Interacts with the ribosome. Interacts with SecDF, and other proteins may be involved. Interacts with SecA.</text>
</comment>
<dbReference type="InterPro" id="IPR005807">
    <property type="entry name" value="SecE_bac"/>
</dbReference>
<evidence type="ECO:0000313" key="10">
    <source>
        <dbReference type="EMBL" id="OGZ18056.1"/>
    </source>
</evidence>
<dbReference type="PANTHER" id="PTHR33910">
    <property type="entry name" value="PROTEIN TRANSLOCASE SUBUNIT SECE"/>
    <property type="match status" value="1"/>
</dbReference>
<comment type="similarity">
    <text evidence="9">Belongs to the SecE/SEC61-gamma family.</text>
</comment>
<evidence type="ECO:0000313" key="11">
    <source>
        <dbReference type="Proteomes" id="UP000178893"/>
    </source>
</evidence>
<dbReference type="Gene3D" id="1.20.5.1030">
    <property type="entry name" value="Preprotein translocase secy subunit"/>
    <property type="match status" value="1"/>
</dbReference>
<evidence type="ECO:0000256" key="6">
    <source>
        <dbReference type="ARBA" id="ARBA00022989"/>
    </source>
</evidence>
<proteinExistence type="inferred from homology"/>
<keyword evidence="4 9" id="KW-0812">Transmembrane</keyword>
<dbReference type="PANTHER" id="PTHR33910:SF1">
    <property type="entry name" value="PROTEIN TRANSLOCASE SUBUNIT SECE"/>
    <property type="match status" value="1"/>
</dbReference>
<dbReference type="NCBIfam" id="TIGR00964">
    <property type="entry name" value="secE_bact"/>
    <property type="match status" value="1"/>
</dbReference>
<dbReference type="GO" id="GO:0006605">
    <property type="term" value="P:protein targeting"/>
    <property type="evidence" value="ECO:0007669"/>
    <property type="project" value="UniProtKB-UniRule"/>
</dbReference>
<organism evidence="10 11">
    <name type="scientific">Candidatus Nealsonbacteria bacterium RBG_13_37_56</name>
    <dbReference type="NCBI Taxonomy" id="1801661"/>
    <lineage>
        <taxon>Bacteria</taxon>
        <taxon>Candidatus Nealsoniibacteriota</taxon>
    </lineage>
</organism>
<keyword evidence="7 9" id="KW-0811">Translocation</keyword>
<accession>A0A1G2DWY1</accession>
<dbReference type="HAMAP" id="MF_00422">
    <property type="entry name" value="SecE"/>
    <property type="match status" value="1"/>
</dbReference>
<dbReference type="PROSITE" id="PS01067">
    <property type="entry name" value="SECE_SEC61G"/>
    <property type="match status" value="1"/>
</dbReference>
<evidence type="ECO:0000256" key="2">
    <source>
        <dbReference type="ARBA" id="ARBA00022448"/>
    </source>
</evidence>
<keyword evidence="8 9" id="KW-0472">Membrane</keyword>
<protein>
    <recommendedName>
        <fullName evidence="9">Protein translocase subunit SecE</fullName>
    </recommendedName>
</protein>
<dbReference type="GO" id="GO:0008320">
    <property type="term" value="F:protein transmembrane transporter activity"/>
    <property type="evidence" value="ECO:0007669"/>
    <property type="project" value="UniProtKB-UniRule"/>
</dbReference>
<evidence type="ECO:0000256" key="1">
    <source>
        <dbReference type="ARBA" id="ARBA00004370"/>
    </source>
</evidence>
<feature type="transmembrane region" description="Helical" evidence="9">
    <location>
        <begin position="32"/>
        <end position="58"/>
    </location>
</feature>
<comment type="subcellular location">
    <subcellularLocation>
        <location evidence="9">Cell membrane</location>
        <topology evidence="9">Single-pass membrane protein</topology>
    </subcellularLocation>
    <subcellularLocation>
        <location evidence="1">Membrane</location>
    </subcellularLocation>
</comment>
<evidence type="ECO:0000256" key="3">
    <source>
        <dbReference type="ARBA" id="ARBA00022475"/>
    </source>
</evidence>
<comment type="function">
    <text evidence="9">Essential subunit of the Sec protein translocation channel SecYEG. Clamps together the 2 halves of SecY. May contact the channel plug during translocation.</text>
</comment>
<reference evidence="10 11" key="1">
    <citation type="journal article" date="2016" name="Nat. Commun.">
        <title>Thousands of microbial genomes shed light on interconnected biogeochemical processes in an aquifer system.</title>
        <authorList>
            <person name="Anantharaman K."/>
            <person name="Brown C.T."/>
            <person name="Hug L.A."/>
            <person name="Sharon I."/>
            <person name="Castelle C.J."/>
            <person name="Probst A.J."/>
            <person name="Thomas B.C."/>
            <person name="Singh A."/>
            <person name="Wilkins M.J."/>
            <person name="Karaoz U."/>
            <person name="Brodie E.L."/>
            <person name="Williams K.H."/>
            <person name="Hubbard S.S."/>
            <person name="Banfield J.F."/>
        </authorList>
    </citation>
    <scope>NUCLEOTIDE SEQUENCE [LARGE SCALE GENOMIC DNA]</scope>
</reference>
<evidence type="ECO:0000256" key="5">
    <source>
        <dbReference type="ARBA" id="ARBA00022927"/>
    </source>
</evidence>
<keyword evidence="3 9" id="KW-1003">Cell membrane</keyword>
<comment type="caution">
    <text evidence="10">The sequence shown here is derived from an EMBL/GenBank/DDBJ whole genome shotgun (WGS) entry which is preliminary data.</text>
</comment>
<evidence type="ECO:0000256" key="8">
    <source>
        <dbReference type="ARBA" id="ARBA00023136"/>
    </source>
</evidence>
<keyword evidence="2 9" id="KW-0813">Transport</keyword>
<dbReference type="Proteomes" id="UP000178893">
    <property type="component" value="Unassembled WGS sequence"/>
</dbReference>
<dbReference type="InterPro" id="IPR038379">
    <property type="entry name" value="SecE_sf"/>
</dbReference>
<dbReference type="GO" id="GO:0043952">
    <property type="term" value="P:protein transport by the Sec complex"/>
    <property type="evidence" value="ECO:0007669"/>
    <property type="project" value="UniProtKB-UniRule"/>
</dbReference>
<dbReference type="GO" id="GO:0005886">
    <property type="term" value="C:plasma membrane"/>
    <property type="evidence" value="ECO:0007669"/>
    <property type="project" value="UniProtKB-SubCell"/>
</dbReference>
<name>A0A1G2DWY1_9BACT</name>
<keyword evidence="6 9" id="KW-1133">Transmembrane helix</keyword>
<sequence length="63" mass="7230">MKILNKLSAFLKEVRLEMKKVNWPGRKETVKYTFIIVGVSLIVAAFLGGLDFVFSLLLNRFIL</sequence>
<evidence type="ECO:0000256" key="7">
    <source>
        <dbReference type="ARBA" id="ARBA00023010"/>
    </source>
</evidence>